<sequence>MKHIFLVGACYLDTILSVPHYPEEDSKLRAQTLSTRRGGNCPNTTEVLSQLLTPDAELHLISCLPDASSAAAAKIKASFSSPSSTSSGEQRAGEVGVQRGARVDLSMCIHRAGIEEAASSFVIRSVKTGSRTIVNYSGLEEMSADEFRAVADGVRESGGAEESWWHFEGRIPATTLKCIQHLRLALPNTTVSVEVERPGREGLTELASAADVVFYSRSWAEDRGHNDATACLKKETPPTASLALCTWGSRGAAAYVPLERETVVCPVLEPGGRDINVVDTIGAGDTFIAGMLYGLTCHQADWDTRAKLRFAVDLATLKVQRDGFDGLGRDALGRL</sequence>
<name>A0AAE8MSR2_9PEZI</name>
<evidence type="ECO:0000313" key="4">
    <source>
        <dbReference type="EMBL" id="SPN98912.1"/>
    </source>
</evidence>
<dbReference type="Proteomes" id="UP001187682">
    <property type="component" value="Unassembled WGS sequence"/>
</dbReference>
<dbReference type="GO" id="GO:0016301">
    <property type="term" value="F:kinase activity"/>
    <property type="evidence" value="ECO:0007669"/>
    <property type="project" value="UniProtKB-KW"/>
</dbReference>
<dbReference type="EMBL" id="ONZQ02000002">
    <property type="protein sequence ID" value="SPN98912.1"/>
    <property type="molecule type" value="Genomic_DNA"/>
</dbReference>
<keyword evidence="1" id="KW-0808">Transferase</keyword>
<gene>
    <name evidence="4" type="ORF">DNG_01951</name>
</gene>
<reference evidence="4" key="1">
    <citation type="submission" date="2018-03" db="EMBL/GenBank/DDBJ databases">
        <authorList>
            <person name="Guldener U."/>
        </authorList>
    </citation>
    <scope>NUCLEOTIDE SEQUENCE</scope>
</reference>
<evidence type="ECO:0000256" key="1">
    <source>
        <dbReference type="ARBA" id="ARBA00022679"/>
    </source>
</evidence>
<keyword evidence="5" id="KW-1185">Reference proteome</keyword>
<dbReference type="PROSITE" id="PS00584">
    <property type="entry name" value="PFKB_KINASES_2"/>
    <property type="match status" value="1"/>
</dbReference>
<dbReference type="InterPro" id="IPR011611">
    <property type="entry name" value="PfkB_dom"/>
</dbReference>
<protein>
    <recommendedName>
        <fullName evidence="3">Carbohydrate kinase PfkB domain-containing protein</fullName>
    </recommendedName>
</protein>
<dbReference type="Gene3D" id="3.40.1190.20">
    <property type="match status" value="1"/>
</dbReference>
<dbReference type="InterPro" id="IPR002173">
    <property type="entry name" value="Carboh/pur_kinase_PfkB_CS"/>
</dbReference>
<dbReference type="InterPro" id="IPR029056">
    <property type="entry name" value="Ribokinase-like"/>
</dbReference>
<keyword evidence="2" id="KW-0418">Kinase</keyword>
<proteinExistence type="predicted"/>
<dbReference type="AlphaFoldDB" id="A0AAE8MSR2"/>
<organism evidence="4 5">
    <name type="scientific">Cephalotrichum gorgonifer</name>
    <dbReference type="NCBI Taxonomy" id="2041049"/>
    <lineage>
        <taxon>Eukaryota</taxon>
        <taxon>Fungi</taxon>
        <taxon>Dikarya</taxon>
        <taxon>Ascomycota</taxon>
        <taxon>Pezizomycotina</taxon>
        <taxon>Sordariomycetes</taxon>
        <taxon>Hypocreomycetidae</taxon>
        <taxon>Microascales</taxon>
        <taxon>Microascaceae</taxon>
        <taxon>Cephalotrichum</taxon>
    </lineage>
</organism>
<evidence type="ECO:0000256" key="2">
    <source>
        <dbReference type="ARBA" id="ARBA00022777"/>
    </source>
</evidence>
<dbReference type="PANTHER" id="PTHR42774:SF3">
    <property type="entry name" value="KETOHEXOKINASE"/>
    <property type="match status" value="1"/>
</dbReference>
<feature type="domain" description="Carbohydrate kinase PfkB" evidence="3">
    <location>
        <begin position="102"/>
        <end position="323"/>
    </location>
</feature>
<accession>A0AAE8MSR2</accession>
<comment type="caution">
    <text evidence="4">The sequence shown here is derived from an EMBL/GenBank/DDBJ whole genome shotgun (WGS) entry which is preliminary data.</text>
</comment>
<evidence type="ECO:0000259" key="3">
    <source>
        <dbReference type="Pfam" id="PF00294"/>
    </source>
</evidence>
<dbReference type="PANTHER" id="PTHR42774">
    <property type="entry name" value="PHOSPHOTRANSFERASE SYSTEM TRANSPORT PROTEIN"/>
    <property type="match status" value="1"/>
</dbReference>
<evidence type="ECO:0000313" key="5">
    <source>
        <dbReference type="Proteomes" id="UP001187682"/>
    </source>
</evidence>
<dbReference type="SUPFAM" id="SSF53613">
    <property type="entry name" value="Ribokinase-like"/>
    <property type="match status" value="1"/>
</dbReference>
<dbReference type="InterPro" id="IPR052562">
    <property type="entry name" value="Ketohexokinase-related"/>
</dbReference>
<dbReference type="Pfam" id="PF00294">
    <property type="entry name" value="PfkB"/>
    <property type="match status" value="1"/>
</dbReference>